<feature type="transmembrane region" description="Helical" evidence="8">
    <location>
        <begin position="401"/>
        <end position="424"/>
    </location>
</feature>
<accession>A0ABS4GVR1</accession>
<dbReference type="PANTHER" id="PTHR43302:SF5">
    <property type="entry name" value="TRANSPORTER ARSB-RELATED"/>
    <property type="match status" value="1"/>
</dbReference>
<evidence type="ECO:0000256" key="5">
    <source>
        <dbReference type="ARBA" id="ARBA00022849"/>
    </source>
</evidence>
<keyword evidence="8" id="KW-0813">Transport</keyword>
<keyword evidence="6 8" id="KW-1133">Transmembrane helix</keyword>
<sequence>MLAVIIFVITLIFVIWQPRGLSIGWSASGGALLALAFGVVTLQDVWTVTGIVWNATLAFVAIILISLILDEIGFFEWAALHMARLAKGNGKLMFVYVIFLGAAVAAFFANDGAALILTPIVLAMVRALKFDEKMIIAYVIASGFIADTTSLPLIVSNLVNIVSADFFGIGFVEYASRMIVPNFFSLFASLGLLYIYFRKSIPDSYDVTQLKNPKEAIRDLKLFRLSWVILVVLLFGYLVSETFAIPVSFIVGIAAIFFILVAKGSEQVNSWKLVKEAPWAVVVFSIGMYVVVYGLRNAGLTEMLGRAIQWTAEYGVFSATMGMGFMAAILSSIMNNMPTVMIDALAIQGTATEGMIREALIYANVIGSDLGPKITPIGSLATLLWLHVLSRKDITITWGQYFRTGIVLTIPTLFITLLGLYLWLHLIH</sequence>
<organism evidence="9 10">
    <name type="scientific">Ammoniphilus resinae</name>
    <dbReference type="NCBI Taxonomy" id="861532"/>
    <lineage>
        <taxon>Bacteria</taxon>
        <taxon>Bacillati</taxon>
        <taxon>Bacillota</taxon>
        <taxon>Bacilli</taxon>
        <taxon>Bacillales</taxon>
        <taxon>Paenibacillaceae</taxon>
        <taxon>Aneurinibacillus group</taxon>
        <taxon>Ammoniphilus</taxon>
    </lineage>
</organism>
<dbReference type="PRINTS" id="PR00758">
    <property type="entry name" value="ARSENICPUMP"/>
</dbReference>
<feature type="transmembrane region" description="Helical" evidence="8">
    <location>
        <begin position="135"/>
        <end position="159"/>
    </location>
</feature>
<name>A0ABS4GVR1_9BACL</name>
<evidence type="ECO:0000256" key="1">
    <source>
        <dbReference type="ARBA" id="ARBA00004651"/>
    </source>
</evidence>
<feature type="transmembrane region" description="Helical" evidence="8">
    <location>
        <begin position="245"/>
        <end position="265"/>
    </location>
</feature>
<reference evidence="9 10" key="1">
    <citation type="submission" date="2021-03" db="EMBL/GenBank/DDBJ databases">
        <title>Genomic Encyclopedia of Type Strains, Phase IV (KMG-IV): sequencing the most valuable type-strain genomes for metagenomic binning, comparative biology and taxonomic classification.</title>
        <authorList>
            <person name="Goeker M."/>
        </authorList>
    </citation>
    <scope>NUCLEOTIDE SEQUENCE [LARGE SCALE GENOMIC DNA]</scope>
    <source>
        <strain evidence="9 10">DSM 24738</strain>
    </source>
</reference>
<dbReference type="Pfam" id="PF02040">
    <property type="entry name" value="ArsB"/>
    <property type="match status" value="1"/>
</dbReference>
<gene>
    <name evidence="9" type="ORF">J2Z37_004369</name>
</gene>
<dbReference type="NCBIfam" id="TIGR00935">
    <property type="entry name" value="2a45"/>
    <property type="match status" value="1"/>
</dbReference>
<feature type="transmembrane region" description="Helical" evidence="8">
    <location>
        <begin position="222"/>
        <end position="239"/>
    </location>
</feature>
<evidence type="ECO:0000256" key="2">
    <source>
        <dbReference type="ARBA" id="ARBA00006433"/>
    </source>
</evidence>
<dbReference type="CDD" id="cd01118">
    <property type="entry name" value="ArsB_permease"/>
    <property type="match status" value="1"/>
</dbReference>
<evidence type="ECO:0000313" key="10">
    <source>
        <dbReference type="Proteomes" id="UP001519343"/>
    </source>
</evidence>
<comment type="function">
    <text evidence="8">Involved in arsenical resistance. Thought to form the channel of an arsenite pump.</text>
</comment>
<evidence type="ECO:0000256" key="7">
    <source>
        <dbReference type="ARBA" id="ARBA00023136"/>
    </source>
</evidence>
<keyword evidence="10" id="KW-1185">Reference proteome</keyword>
<proteinExistence type="inferred from homology"/>
<keyword evidence="4 8" id="KW-0812">Transmembrane</keyword>
<feature type="transmembrane region" description="Helical" evidence="8">
    <location>
        <begin position="90"/>
        <end position="107"/>
    </location>
</feature>
<keyword evidence="7 8" id="KW-0472">Membrane</keyword>
<dbReference type="Proteomes" id="UP001519343">
    <property type="component" value="Unassembled WGS sequence"/>
</dbReference>
<comment type="caution">
    <text evidence="8">Lacks conserved residue(s) required for the propagation of feature annotation.</text>
</comment>
<dbReference type="EMBL" id="JAGGKT010000019">
    <property type="protein sequence ID" value="MBP1934349.1"/>
    <property type="molecule type" value="Genomic_DNA"/>
</dbReference>
<dbReference type="InterPro" id="IPR000802">
    <property type="entry name" value="Arsenical_pump_ArsB"/>
</dbReference>
<comment type="similarity">
    <text evidence="2 8">Belongs to the ArsB family.</text>
</comment>
<dbReference type="PANTHER" id="PTHR43302">
    <property type="entry name" value="TRANSPORTER ARSB-RELATED"/>
    <property type="match status" value="1"/>
</dbReference>
<protein>
    <recommendedName>
        <fullName evidence="8">Arsenical pump membrane protein</fullName>
    </recommendedName>
</protein>
<feature type="transmembrane region" description="Helical" evidence="8">
    <location>
        <begin position="179"/>
        <end position="197"/>
    </location>
</feature>
<feature type="transmembrane region" description="Helical" evidence="8">
    <location>
        <begin position="50"/>
        <end position="69"/>
    </location>
</feature>
<feature type="transmembrane region" description="Helical" evidence="8">
    <location>
        <begin position="277"/>
        <end position="295"/>
    </location>
</feature>
<comment type="caution">
    <text evidence="9">The sequence shown here is derived from an EMBL/GenBank/DDBJ whole genome shotgun (WGS) entry which is preliminary data.</text>
</comment>
<evidence type="ECO:0000256" key="6">
    <source>
        <dbReference type="ARBA" id="ARBA00022989"/>
    </source>
</evidence>
<keyword evidence="5 8" id="KW-0059">Arsenical resistance</keyword>
<keyword evidence="3" id="KW-1003">Cell membrane</keyword>
<evidence type="ECO:0000256" key="4">
    <source>
        <dbReference type="ARBA" id="ARBA00022692"/>
    </source>
</evidence>
<evidence type="ECO:0000256" key="8">
    <source>
        <dbReference type="RuleBase" id="RU004993"/>
    </source>
</evidence>
<dbReference type="NCBIfam" id="NF011980">
    <property type="entry name" value="PRK15445.1"/>
    <property type="match status" value="1"/>
</dbReference>
<evidence type="ECO:0000313" key="9">
    <source>
        <dbReference type="EMBL" id="MBP1934349.1"/>
    </source>
</evidence>
<comment type="subcellular location">
    <subcellularLocation>
        <location evidence="1 8">Cell membrane</location>
        <topology evidence="1 8">Multi-pass membrane protein</topology>
    </subcellularLocation>
</comment>
<feature type="transmembrane region" description="Helical" evidence="8">
    <location>
        <begin position="315"/>
        <end position="333"/>
    </location>
</feature>
<evidence type="ECO:0000256" key="3">
    <source>
        <dbReference type="ARBA" id="ARBA00022475"/>
    </source>
</evidence>